<dbReference type="GeneID" id="8852910"/>
<dbReference type="InterPro" id="IPR001611">
    <property type="entry name" value="Leu-rich_rpt"/>
</dbReference>
<sequence length="1619" mass="185332">MNETTSLDDDELVEIESSIMNASVNVSIRSELIKEMIKQTVKSVDHIVARKTLSNSSKAEKKDEGLGDELLSANFEFIFNEERYKAFKENDQEKIEKYLSLTSEIEHISTNQKLEELPIPQSSNNHNYYVLNYHQSDFFKTSHQTGNEVLDHHTLIEIFQGFESVLEMEEEKVEELFALEGINIYDEIEMHYDDPMIIDNQEESTAVEENTIEIGGIDMVVEENEEEYEQNEDVGEIECENKEPEHVTEAPKPKEKAELKYYRIIDMDTTIERKKSSKQNTLRTKQRVEDNLIEVKPRSDNVDNGFFKKPSEAFNQPFLDPDFTGSLLFPNIDIIQLSSILSRSIEGELPERAMYELGGYHDCEYGGIDDYLFGNEISLLEDQQDNNTELGGVEMQEETVEVTVPRTKTIIDNLIENAEKKKIVPIVKISSIINDNLSNNQTTTLTEQYQYSHLGNQNVSKARFLMALLHSVHQTNIKGNAQITLSNVGEDKKETVRVGSDENIGSTCKVRFKTPTGKSTTPLQPLDPNTLSTTFASPIPVKSRLTKRRNIKNKLNSPTSSSTTATTTNEKDPSPCTPSQKRFASPKSPVNDSIFDTTKTPKRFSVLKTPVNKKSLSKLFSPIFSPLNKVKISKKETTKHTKPKIRYGITEQELVKHYTVSELRDYCYSHSDKKFSQLTKQQLVTKVLDILQPVIDVVLTSPLAAAVKSKRLSNTSEMLSSREHMLSELIETKENKEESDDEFIEEPIQKRSTISKPSSNPVTSWSVDTDNVYSLFYNLKLTNLSSMKSYCEDNDINPYGGRENPPLISNHHSNEYETELDYTTEQVNRRDVEIERLKKSIETLNKACFDEDEEDELDDLIDKWRVACQEMIYTLVDKLQPTSERMSLGNLLNHLGIDYDIIHYDKEEEMLEESHTISNPNEIDETVTVSSSSSLPSSHTNSQPSTPTIEDVKEDSDKKTLLEIQDSSPLVEVNQQSSTPTTFTASPVKENINSPNSPSSSIINLEDKEVIVDAESNKHRKATIAIEEEEDEDSNVPNEKWAGMENCGFPACFDFEKEEKALFDKYMSSPLRKKYMTDCKEAWLEYFMTTNNGFYNKVVYNSTVKSLIRKHGIFPAYRKKLWLEINNVDKKMIENQGYYQKMLQVHQDVFNEAEHQIDLDLSRTFPSHPFFAKKNSKGRQQLKRILIAFSWRNPYVAYAQSLNYIVAMLLLHCDEETAFWLFVELVEEILPRNYYNPQLTGIRIDSKVLDELIRNRLPKIHSHFQNLELDCTAFCSGWFMRVFLDIFPVECSLRILDLVFAEGSKILFRTVLSYLKIYENQILAMKSMGDILHFINQEPQKFYDHPRLTKSMFNFYLLTRKEQYIAGCRDQGIEPLSMVVNLNDDDECVQILNLGELTLGTKNGIAIGQALHSNQTFTHINLAESYMGDSGVDAVCQGLMQSKVIESLDFRGANLYRSNGLAQLLAKTFTLRELKCEWNSLGVYETGISEISEALKSNKSLMTLDLRNNKITPEGANSLSNALRANSVLQNLDLRWNYLGVRGGKYIMEALHDNYTIIDLKLAGNEIDYKTLQEIDRMIRRNYDVMVTKQKESEMSTKLKTEISELSSMQNVSIKTEIM</sequence>
<dbReference type="eggNOG" id="KOG4308">
    <property type="taxonomic scope" value="Eukaryota"/>
</dbReference>
<dbReference type="Gene3D" id="6.10.140.1020">
    <property type="match status" value="1"/>
</dbReference>
<dbReference type="Gene3D" id="1.10.8.270">
    <property type="entry name" value="putative rabgap domain of human tbc1 domain family member 14 like domains"/>
    <property type="match status" value="1"/>
</dbReference>
<feature type="compositionally biased region" description="Polar residues" evidence="1">
    <location>
        <begin position="965"/>
        <end position="985"/>
    </location>
</feature>
<dbReference type="FunFam" id="1.10.8.270:FF:000016">
    <property type="entry name" value="TBC1 domain family member 2A"/>
    <property type="match status" value="1"/>
</dbReference>
<dbReference type="GO" id="GO:0005096">
    <property type="term" value="F:GTPase activator activity"/>
    <property type="evidence" value="ECO:0007669"/>
    <property type="project" value="TreeGrafter"/>
</dbReference>
<dbReference type="Gene3D" id="1.10.472.80">
    <property type="entry name" value="Ypt/Rab-GAP domain of gyp1p, domain 3"/>
    <property type="match status" value="1"/>
</dbReference>
<dbReference type="SUPFAM" id="SSF47923">
    <property type="entry name" value="Ypt/Rab-GAP domain of gyp1p"/>
    <property type="match status" value="1"/>
</dbReference>
<dbReference type="STRING" id="5762.D2VK98"/>
<feature type="region of interest" description="Disordered" evidence="1">
    <location>
        <begin position="912"/>
        <end position="1001"/>
    </location>
</feature>
<feature type="compositionally biased region" description="Polar residues" evidence="1">
    <location>
        <begin position="516"/>
        <end position="536"/>
    </location>
</feature>
<feature type="region of interest" description="Disordered" evidence="1">
    <location>
        <begin position="733"/>
        <end position="763"/>
    </location>
</feature>
<feature type="region of interest" description="Disordered" evidence="1">
    <location>
        <begin position="510"/>
        <end position="596"/>
    </location>
</feature>
<protein>
    <submittedName>
        <fullName evidence="3">RabGTPase-activating protein</fullName>
    </submittedName>
</protein>
<keyword evidence="4" id="KW-1185">Reference proteome</keyword>
<feature type="compositionally biased region" description="Polar residues" evidence="1">
    <location>
        <begin position="750"/>
        <end position="763"/>
    </location>
</feature>
<dbReference type="eggNOG" id="KOG2058">
    <property type="taxonomic scope" value="Eukaryota"/>
</dbReference>
<organism evidence="4">
    <name type="scientific">Naegleria gruberi</name>
    <name type="common">Amoeba</name>
    <dbReference type="NCBI Taxonomy" id="5762"/>
    <lineage>
        <taxon>Eukaryota</taxon>
        <taxon>Discoba</taxon>
        <taxon>Heterolobosea</taxon>
        <taxon>Tetramitia</taxon>
        <taxon>Eutetramitia</taxon>
        <taxon>Vahlkampfiidae</taxon>
        <taxon>Naegleria</taxon>
    </lineage>
</organism>
<evidence type="ECO:0000313" key="4">
    <source>
        <dbReference type="Proteomes" id="UP000006671"/>
    </source>
</evidence>
<dbReference type="PANTHER" id="PTHR47219">
    <property type="entry name" value="RAB GTPASE-ACTIVATING PROTEIN 1-LIKE"/>
    <property type="match status" value="1"/>
</dbReference>
<dbReference type="InterPro" id="IPR035969">
    <property type="entry name" value="Rab-GAP_TBC_sf"/>
</dbReference>
<dbReference type="InterPro" id="IPR000195">
    <property type="entry name" value="Rab-GAP-TBC_dom"/>
</dbReference>
<dbReference type="GO" id="GO:0031267">
    <property type="term" value="F:small GTPase binding"/>
    <property type="evidence" value="ECO:0007669"/>
    <property type="project" value="TreeGrafter"/>
</dbReference>
<evidence type="ECO:0000259" key="2">
    <source>
        <dbReference type="PROSITE" id="PS50086"/>
    </source>
</evidence>
<feature type="compositionally biased region" description="Low complexity" evidence="1">
    <location>
        <begin position="930"/>
        <end position="945"/>
    </location>
</feature>
<feature type="domain" description="Rab-GAP TBC" evidence="2">
    <location>
        <begin position="1112"/>
        <end position="1303"/>
    </location>
</feature>
<dbReference type="InterPro" id="IPR032675">
    <property type="entry name" value="LRR_dom_sf"/>
</dbReference>
<reference evidence="3 4" key="1">
    <citation type="journal article" date="2010" name="Cell">
        <title>The genome of Naegleria gruberi illuminates early eukaryotic versatility.</title>
        <authorList>
            <person name="Fritz-Laylin L.K."/>
            <person name="Prochnik S.E."/>
            <person name="Ginger M.L."/>
            <person name="Dacks J.B."/>
            <person name="Carpenter M.L."/>
            <person name="Field M.C."/>
            <person name="Kuo A."/>
            <person name="Paredez A."/>
            <person name="Chapman J."/>
            <person name="Pham J."/>
            <person name="Shu S."/>
            <person name="Neupane R."/>
            <person name="Cipriano M."/>
            <person name="Mancuso J."/>
            <person name="Tu H."/>
            <person name="Salamov A."/>
            <person name="Lindquist E."/>
            <person name="Shapiro H."/>
            <person name="Lucas S."/>
            <person name="Grigoriev I.V."/>
            <person name="Cande W.Z."/>
            <person name="Fulton C."/>
            <person name="Rokhsar D.S."/>
            <person name="Dawson S.C."/>
        </authorList>
    </citation>
    <scope>NUCLEOTIDE SEQUENCE [LARGE SCALE GENOMIC DNA]</scope>
    <source>
        <strain evidence="3 4">NEG-M</strain>
    </source>
</reference>
<dbReference type="Proteomes" id="UP000006671">
    <property type="component" value="Unassembled WGS sequence"/>
</dbReference>
<dbReference type="EMBL" id="GG738877">
    <property type="protein sequence ID" value="EFC42822.1"/>
    <property type="molecule type" value="Genomic_DNA"/>
</dbReference>
<dbReference type="Pfam" id="PF00566">
    <property type="entry name" value="RabGAP-TBC"/>
    <property type="match status" value="1"/>
</dbReference>
<dbReference type="SUPFAM" id="SSF52047">
    <property type="entry name" value="RNI-like"/>
    <property type="match status" value="1"/>
</dbReference>
<dbReference type="VEuPathDB" id="AmoebaDB:NAEGRDRAFT_69318"/>
<dbReference type="SMART" id="SM00164">
    <property type="entry name" value="TBC"/>
    <property type="match status" value="1"/>
</dbReference>
<dbReference type="InParanoid" id="D2VK98"/>
<feature type="compositionally biased region" description="Low complexity" evidence="1">
    <location>
        <begin position="991"/>
        <end position="1001"/>
    </location>
</feature>
<feature type="compositionally biased region" description="Polar residues" evidence="1">
    <location>
        <begin position="577"/>
        <end position="596"/>
    </location>
</feature>
<gene>
    <name evidence="3" type="ORF">NAEGRDRAFT_69318</name>
</gene>
<proteinExistence type="predicted"/>
<dbReference type="InterPro" id="IPR050302">
    <property type="entry name" value="Rab_GAP_TBC_domain"/>
</dbReference>
<name>D2VK98_NAEGR</name>
<dbReference type="Pfam" id="PF13516">
    <property type="entry name" value="LRR_6"/>
    <property type="match status" value="1"/>
</dbReference>
<evidence type="ECO:0000256" key="1">
    <source>
        <dbReference type="SAM" id="MobiDB-lite"/>
    </source>
</evidence>
<accession>D2VK98</accession>
<dbReference type="Gene3D" id="3.80.10.10">
    <property type="entry name" value="Ribonuclease Inhibitor"/>
    <property type="match status" value="2"/>
</dbReference>
<feature type="compositionally biased region" description="Low complexity" evidence="1">
    <location>
        <begin position="557"/>
        <end position="568"/>
    </location>
</feature>
<dbReference type="SMART" id="SM00368">
    <property type="entry name" value="LRR_RI"/>
    <property type="match status" value="5"/>
</dbReference>
<dbReference type="PROSITE" id="PS50086">
    <property type="entry name" value="TBC_RABGAP"/>
    <property type="match status" value="1"/>
</dbReference>
<dbReference type="KEGG" id="ngr:NAEGRDRAFT_69318"/>
<dbReference type="PANTHER" id="PTHR47219:SF20">
    <property type="entry name" value="TBC1 DOMAIN FAMILY MEMBER 2B"/>
    <property type="match status" value="1"/>
</dbReference>
<dbReference type="RefSeq" id="XP_002675566.1">
    <property type="nucleotide sequence ID" value="XM_002675520.1"/>
</dbReference>
<evidence type="ECO:0000313" key="3">
    <source>
        <dbReference type="EMBL" id="EFC42822.1"/>
    </source>
</evidence>
<dbReference type="OrthoDB" id="294251at2759"/>